<comment type="caution">
    <text evidence="14">The sequence shown here is derived from an EMBL/GenBank/DDBJ whole genome shotgun (WGS) entry which is preliminary data.</text>
</comment>
<keyword evidence="15" id="KW-1185">Reference proteome</keyword>
<dbReference type="CDD" id="cd00187">
    <property type="entry name" value="TOP4c"/>
    <property type="match status" value="1"/>
</dbReference>
<name>A0A501QDF2_9FLAO</name>
<dbReference type="Gene3D" id="1.10.268.10">
    <property type="entry name" value="Topoisomerase, domain 3"/>
    <property type="match status" value="1"/>
</dbReference>
<evidence type="ECO:0000256" key="3">
    <source>
        <dbReference type="ARBA" id="ARBA00022741"/>
    </source>
</evidence>
<evidence type="ECO:0000256" key="5">
    <source>
        <dbReference type="ARBA" id="ARBA00023029"/>
    </source>
</evidence>
<dbReference type="PANTHER" id="PTHR43493">
    <property type="entry name" value="DNA GYRASE/TOPOISOMERASE SUBUNIT A"/>
    <property type="match status" value="1"/>
</dbReference>
<keyword evidence="9" id="KW-0963">Cytoplasm</keyword>
<dbReference type="PANTHER" id="PTHR43493:SF5">
    <property type="entry name" value="DNA GYRASE SUBUNIT A, CHLOROPLASTIC_MITOCHONDRIAL"/>
    <property type="match status" value="1"/>
</dbReference>
<dbReference type="GO" id="GO:0003677">
    <property type="term" value="F:DNA binding"/>
    <property type="evidence" value="ECO:0007669"/>
    <property type="project" value="UniProtKB-UniRule"/>
</dbReference>
<dbReference type="Gene3D" id="3.30.1360.40">
    <property type="match status" value="1"/>
</dbReference>
<dbReference type="GO" id="GO:0005737">
    <property type="term" value="C:cytoplasm"/>
    <property type="evidence" value="ECO:0007669"/>
    <property type="project" value="UniProtKB-SubCell"/>
</dbReference>
<keyword evidence="11" id="KW-0175">Coiled coil</keyword>
<evidence type="ECO:0000256" key="1">
    <source>
        <dbReference type="ARBA" id="ARBA00000185"/>
    </source>
</evidence>
<dbReference type="Pfam" id="PF00521">
    <property type="entry name" value="DNA_topoisoIV"/>
    <property type="match status" value="1"/>
</dbReference>
<dbReference type="SUPFAM" id="SSF101904">
    <property type="entry name" value="GyrA/ParC C-terminal domain-like"/>
    <property type="match status" value="1"/>
</dbReference>
<dbReference type="NCBIfam" id="TIGR01063">
    <property type="entry name" value="gyrA"/>
    <property type="match status" value="1"/>
</dbReference>
<evidence type="ECO:0000313" key="15">
    <source>
        <dbReference type="Proteomes" id="UP000319175"/>
    </source>
</evidence>
<keyword evidence="7 9" id="KW-0413">Isomerase</keyword>
<dbReference type="EC" id="5.6.2.2" evidence="9"/>
<evidence type="ECO:0000259" key="13">
    <source>
        <dbReference type="PROSITE" id="PS52040"/>
    </source>
</evidence>
<dbReference type="InterPro" id="IPR013757">
    <property type="entry name" value="Topo_IIA_A_a_sf"/>
</dbReference>
<evidence type="ECO:0000256" key="10">
    <source>
        <dbReference type="PROSITE-ProRule" id="PRU01384"/>
    </source>
</evidence>
<evidence type="ECO:0000256" key="6">
    <source>
        <dbReference type="ARBA" id="ARBA00023125"/>
    </source>
</evidence>
<dbReference type="GO" id="GO:0006261">
    <property type="term" value="P:DNA-templated DNA replication"/>
    <property type="evidence" value="ECO:0007669"/>
    <property type="project" value="UniProtKB-UniRule"/>
</dbReference>
<feature type="coiled-coil region" evidence="11">
    <location>
        <begin position="434"/>
        <end position="475"/>
    </location>
</feature>
<dbReference type="FunFam" id="3.90.199.10:FF:000001">
    <property type="entry name" value="DNA gyrase subunit A"/>
    <property type="match status" value="1"/>
</dbReference>
<dbReference type="InterPro" id="IPR006691">
    <property type="entry name" value="GyrA/parC_rep"/>
</dbReference>
<accession>A0A501QDF2</accession>
<keyword evidence="3 9" id="KW-0547">Nucleotide-binding</keyword>
<feature type="compositionally biased region" description="Acidic residues" evidence="12">
    <location>
        <begin position="834"/>
        <end position="843"/>
    </location>
</feature>
<dbReference type="InterPro" id="IPR035516">
    <property type="entry name" value="Gyrase/topoIV_suA_C"/>
</dbReference>
<organism evidence="14 15">
    <name type="scientific">Flavobacterium microcysteis</name>
    <dbReference type="NCBI Taxonomy" id="2596891"/>
    <lineage>
        <taxon>Bacteria</taxon>
        <taxon>Pseudomonadati</taxon>
        <taxon>Bacteroidota</taxon>
        <taxon>Flavobacteriia</taxon>
        <taxon>Flavobacteriales</taxon>
        <taxon>Flavobacteriaceae</taxon>
        <taxon>Flavobacterium</taxon>
    </lineage>
</organism>
<comment type="subunit">
    <text evidence="9">Heterotetramer, composed of two GyrA and two GyrB chains. In the heterotetramer, GyrA contains the active site tyrosine that forms a transient covalent intermediate with DNA, while GyrB binds cofactors and catalyzes ATP hydrolysis.</text>
</comment>
<dbReference type="RefSeq" id="WP_139999832.1">
    <property type="nucleotide sequence ID" value="NZ_VFJE01000052.1"/>
</dbReference>
<dbReference type="Gene3D" id="2.120.10.90">
    <property type="entry name" value="DNA gyrase/topoisomerase IV, subunit A, C-terminal"/>
    <property type="match status" value="1"/>
</dbReference>
<evidence type="ECO:0000256" key="4">
    <source>
        <dbReference type="ARBA" id="ARBA00022840"/>
    </source>
</evidence>
<dbReference type="GO" id="GO:0005694">
    <property type="term" value="C:chromosome"/>
    <property type="evidence" value="ECO:0007669"/>
    <property type="project" value="InterPro"/>
</dbReference>
<keyword evidence="5 9" id="KW-0799">Topoisomerase</keyword>
<feature type="short sequence motif" description="GyrA-box" evidence="9">
    <location>
        <begin position="523"/>
        <end position="529"/>
    </location>
</feature>
<keyword evidence="4 9" id="KW-0067">ATP-binding</keyword>
<feature type="domain" description="Topo IIA-type catalytic" evidence="13">
    <location>
        <begin position="33"/>
        <end position="496"/>
    </location>
</feature>
<protein>
    <recommendedName>
        <fullName evidence="9">DNA gyrase subunit A</fullName>
        <ecNumber evidence="9">5.6.2.2</ecNumber>
    </recommendedName>
</protein>
<dbReference type="NCBIfam" id="NF004044">
    <property type="entry name" value="PRK05561.1"/>
    <property type="match status" value="1"/>
</dbReference>
<dbReference type="HAMAP" id="MF_01897">
    <property type="entry name" value="GyrA"/>
    <property type="match status" value="1"/>
</dbReference>
<dbReference type="EMBL" id="VFJE01000052">
    <property type="protein sequence ID" value="TPD70468.1"/>
    <property type="molecule type" value="Genomic_DNA"/>
</dbReference>
<dbReference type="Gene3D" id="3.90.199.10">
    <property type="entry name" value="Topoisomerase II, domain 5"/>
    <property type="match status" value="1"/>
</dbReference>
<evidence type="ECO:0000256" key="8">
    <source>
        <dbReference type="ARBA" id="ARBA00063644"/>
    </source>
</evidence>
<sequence>MAEGEKLIPINIEDEMKSSYIDYSMSVIVSRALPDVRDGLKPVHRRVLFGMYELGVFSNRAHKKSARIVGEVLGKYHPHGDTSVYDAMVRMAQEWSLRYLLVDGQGNFGSVDGDSPAAMRYTEARMRKIAEEIMADIDKETVDFQLNFDDTLEEPKVMPTKVPTLLINGASGIAVGMATNMAPHNLTEVIDGTLAYIDNNDIEIDELMHHIKAPDFPTGGIIYGYEGVREAFKTGRGRIVMRAKVNFEEVDGRECIVVTEIPYQVNKADMIKKTADLVNDKKIDGISNIRDESDRNGMRIVYILRRDAVPNVVLNTLYKYTQLQSSFSVNNIALVNGRPQLLNLKDLILHFVEHRHEVVTRRAQYELRKAEERAHILEGLIIASDNIDEVIQLIRSSSNTDQAREKLIARFNLSEIQAKAIVEMRLRQLTGLEQDKLRAEYDEIMKLIAHLKELLASKEMRMALIKEELTEIRDKYGDERRSIIEYSGGDVSIEDLIADENVVITISHAGYIKRTNLSEYKTQNRGGVGQKGVATRDQDFLEHLFVATNHQYMMFFTQKGKCFWMRVYEIPEGTKTSKGRAIQNLINIENDDKVKAFICTQDLKNQDYINSHYVIMATKQGQVKKTLLEQYSRPRVNGIAAITIKEDDELLEAKLTNGESQILIAVKSGKLVRFEEGKTRPMGRSASGVRGITLGHDKDEVIGMVSVNDMESEILVVSENGYGKRSSLEDYRITNRGGKGVKTLNITDKTGELISINNVTDADDLMIINKSGLTIRMEVSDLRVMGRATQGVRLINIKGNDSIAAVTKVIREEVIDETEEDGENTALEASSNDDVAEVENNEE</sequence>
<dbReference type="SUPFAM" id="SSF56719">
    <property type="entry name" value="Type II DNA topoisomerase"/>
    <property type="match status" value="1"/>
</dbReference>
<evidence type="ECO:0000256" key="9">
    <source>
        <dbReference type="HAMAP-Rule" id="MF_01897"/>
    </source>
</evidence>
<dbReference type="InterPro" id="IPR013760">
    <property type="entry name" value="Topo_IIA-like_dom_sf"/>
</dbReference>
<reference evidence="14 15" key="1">
    <citation type="submission" date="2019-06" db="EMBL/GenBank/DDBJ databases">
        <title>Flavobacterium sp. MaA-Y11 from geoumgang.</title>
        <authorList>
            <person name="Jeong S."/>
        </authorList>
    </citation>
    <scope>NUCLEOTIDE SEQUENCE [LARGE SCALE GENOMIC DNA]</scope>
    <source>
        <strain evidence="14 15">MaA-Y11</strain>
    </source>
</reference>
<evidence type="ECO:0000256" key="11">
    <source>
        <dbReference type="SAM" id="Coils"/>
    </source>
</evidence>
<dbReference type="GO" id="GO:0005524">
    <property type="term" value="F:ATP binding"/>
    <property type="evidence" value="ECO:0007669"/>
    <property type="project" value="UniProtKB-UniRule"/>
</dbReference>
<evidence type="ECO:0000313" key="14">
    <source>
        <dbReference type="EMBL" id="TPD70468.1"/>
    </source>
</evidence>
<comment type="subcellular location">
    <subcellularLocation>
        <location evidence="9">Cytoplasm</location>
    </subcellularLocation>
</comment>
<dbReference type="GO" id="GO:0009330">
    <property type="term" value="C:DNA topoisomerase type II (double strand cut, ATP-hydrolyzing) complex"/>
    <property type="evidence" value="ECO:0007669"/>
    <property type="project" value="TreeGrafter"/>
</dbReference>
<dbReference type="SMART" id="SM00434">
    <property type="entry name" value="TOP4c"/>
    <property type="match status" value="1"/>
</dbReference>
<dbReference type="FunFam" id="3.30.1360.40:FF:000002">
    <property type="entry name" value="DNA gyrase subunit A"/>
    <property type="match status" value="1"/>
</dbReference>
<dbReference type="Pfam" id="PF03989">
    <property type="entry name" value="DNA_gyraseA_C"/>
    <property type="match status" value="6"/>
</dbReference>
<evidence type="ECO:0000256" key="7">
    <source>
        <dbReference type="ARBA" id="ARBA00023235"/>
    </source>
</evidence>
<comment type="similarity">
    <text evidence="2 9">Belongs to the type II topoisomerase GyrA/ParC subunit family.</text>
</comment>
<evidence type="ECO:0000256" key="2">
    <source>
        <dbReference type="ARBA" id="ARBA00008263"/>
    </source>
</evidence>
<dbReference type="InterPro" id="IPR005743">
    <property type="entry name" value="GyrA"/>
</dbReference>
<dbReference type="OrthoDB" id="9806486at2"/>
<keyword evidence="6 9" id="KW-0238">DNA-binding</keyword>
<comment type="function">
    <text evidence="9">A type II topoisomerase that negatively supercoils closed circular double-stranded (ds) DNA in an ATP-dependent manner to modulate DNA topology and maintain chromosomes in an underwound state. Negative supercoiling favors strand separation, and DNA replication, transcription, recombination and repair, all of which involve strand separation. Also able to catalyze the interconversion of other topological isomers of dsDNA rings, including catenanes and knotted rings. Type II topoisomerases break and join 2 DNA strands simultaneously in an ATP-dependent manner.</text>
</comment>
<dbReference type="FunFam" id="1.10.268.10:FF:000001">
    <property type="entry name" value="DNA gyrase subunit A"/>
    <property type="match status" value="1"/>
</dbReference>
<evidence type="ECO:0000256" key="12">
    <source>
        <dbReference type="SAM" id="MobiDB-lite"/>
    </source>
</evidence>
<gene>
    <name evidence="9 14" type="primary">gyrA</name>
    <name evidence="14" type="ORF">FJA49_05880</name>
</gene>
<dbReference type="GO" id="GO:0006265">
    <property type="term" value="P:DNA topological change"/>
    <property type="evidence" value="ECO:0007669"/>
    <property type="project" value="UniProtKB-UniRule"/>
</dbReference>
<comment type="catalytic activity">
    <reaction evidence="1 9 10">
        <text>ATP-dependent breakage, passage and rejoining of double-stranded DNA.</text>
        <dbReference type="EC" id="5.6.2.2"/>
    </reaction>
</comment>
<dbReference type="PROSITE" id="PS52040">
    <property type="entry name" value="TOPO_IIA"/>
    <property type="match status" value="1"/>
</dbReference>
<dbReference type="GO" id="GO:0034335">
    <property type="term" value="F:DNA negative supercoiling activity"/>
    <property type="evidence" value="ECO:0007669"/>
    <property type="project" value="UniProtKB-ARBA"/>
</dbReference>
<proteinExistence type="inferred from homology"/>
<dbReference type="Proteomes" id="UP000319175">
    <property type="component" value="Unassembled WGS sequence"/>
</dbReference>
<feature type="region of interest" description="Disordered" evidence="12">
    <location>
        <begin position="816"/>
        <end position="843"/>
    </location>
</feature>
<dbReference type="InterPro" id="IPR002205">
    <property type="entry name" value="Topo_IIA_dom_A"/>
</dbReference>
<comment type="subunit">
    <text evidence="8">Heterotetramer composed of ParC and ParE.</text>
</comment>
<dbReference type="AlphaFoldDB" id="A0A501QDF2"/>
<comment type="miscellaneous">
    <text evidence="9">Few gyrases are as efficient as E.coli at forming negative supercoils. Not all organisms have 2 type II topoisomerases; in organisms with a single type II topoisomerase this enzyme also has to decatenate newly replicated chromosomes.</text>
</comment>
<dbReference type="InterPro" id="IPR050220">
    <property type="entry name" value="Type_II_DNA_Topoisomerases"/>
</dbReference>
<dbReference type="InterPro" id="IPR013758">
    <property type="entry name" value="Topo_IIA_A/C_ab"/>
</dbReference>
<dbReference type="FunFam" id="2.120.10.90:FF:000005">
    <property type="entry name" value="DNA topoisomerase 4 subunit A"/>
    <property type="match status" value="1"/>
</dbReference>
<feature type="active site" description="O-(5'-phospho-DNA)-tyrosine intermediate" evidence="9 10">
    <location>
        <position position="121"/>
    </location>
</feature>
<dbReference type="NCBIfam" id="NF004043">
    <property type="entry name" value="PRK05560.1"/>
    <property type="match status" value="1"/>
</dbReference>